<reference evidence="2" key="2">
    <citation type="submission" date="2022-10" db="EMBL/GenBank/DDBJ databases">
        <authorList>
            <person name="Trinh H.N."/>
        </authorList>
    </citation>
    <scope>NUCLEOTIDE SEQUENCE</scope>
    <source>
        <strain evidence="2">RN2-1</strain>
    </source>
</reference>
<evidence type="ECO:0000313" key="3">
    <source>
        <dbReference type="Proteomes" id="UP001165679"/>
    </source>
</evidence>
<dbReference type="GO" id="GO:0030170">
    <property type="term" value="F:pyridoxal phosphate binding"/>
    <property type="evidence" value="ECO:0007669"/>
    <property type="project" value="InterPro"/>
</dbReference>
<dbReference type="Proteomes" id="UP001165679">
    <property type="component" value="Unassembled WGS sequence"/>
</dbReference>
<protein>
    <submittedName>
        <fullName evidence="2">MOSC domain-containing protein</fullName>
    </submittedName>
</protein>
<dbReference type="EMBL" id="JAPDNT010000013">
    <property type="protein sequence ID" value="MCW3475966.1"/>
    <property type="molecule type" value="Genomic_DNA"/>
</dbReference>
<dbReference type="GO" id="GO:0003824">
    <property type="term" value="F:catalytic activity"/>
    <property type="evidence" value="ECO:0007669"/>
    <property type="project" value="InterPro"/>
</dbReference>
<dbReference type="RefSeq" id="WP_264714698.1">
    <property type="nucleotide sequence ID" value="NZ_JAPDNT010000013.1"/>
</dbReference>
<comment type="caution">
    <text evidence="2">The sequence shown here is derived from an EMBL/GenBank/DDBJ whole genome shotgun (WGS) entry which is preliminary data.</text>
</comment>
<dbReference type="AlphaFoldDB" id="A0AA42CGE8"/>
<dbReference type="InterPro" id="IPR011037">
    <property type="entry name" value="Pyrv_Knase-like_insert_dom_sf"/>
</dbReference>
<organism evidence="2 3">
    <name type="scientific">Limobrevibacterium gyesilva</name>
    <dbReference type="NCBI Taxonomy" id="2991712"/>
    <lineage>
        <taxon>Bacteria</taxon>
        <taxon>Pseudomonadati</taxon>
        <taxon>Pseudomonadota</taxon>
        <taxon>Alphaproteobacteria</taxon>
        <taxon>Acetobacterales</taxon>
        <taxon>Acetobacteraceae</taxon>
        <taxon>Limobrevibacterium</taxon>
    </lineage>
</organism>
<dbReference type="Pfam" id="PF03476">
    <property type="entry name" value="MOSC_N"/>
    <property type="match status" value="1"/>
</dbReference>
<dbReference type="Gene3D" id="2.40.33.20">
    <property type="entry name" value="PK beta-barrel domain-like"/>
    <property type="match status" value="1"/>
</dbReference>
<feature type="domain" description="MOSC" evidence="1">
    <location>
        <begin position="110"/>
        <end position="250"/>
    </location>
</feature>
<dbReference type="SUPFAM" id="SSF50800">
    <property type="entry name" value="PK beta-barrel domain-like"/>
    <property type="match status" value="1"/>
</dbReference>
<dbReference type="GO" id="GO:0030151">
    <property type="term" value="F:molybdenum ion binding"/>
    <property type="evidence" value="ECO:0007669"/>
    <property type="project" value="InterPro"/>
</dbReference>
<reference evidence="2" key="1">
    <citation type="submission" date="2022-09" db="EMBL/GenBank/DDBJ databases">
        <title>Rhodovastum sp. nov. RN2-1 isolated from soil in Seongnam, South Korea.</title>
        <authorList>
            <person name="Le N.T."/>
        </authorList>
    </citation>
    <scope>NUCLEOTIDE SEQUENCE</scope>
    <source>
        <strain evidence="2">RN2-1</strain>
    </source>
</reference>
<evidence type="ECO:0000313" key="2">
    <source>
        <dbReference type="EMBL" id="MCW3475966.1"/>
    </source>
</evidence>
<evidence type="ECO:0000259" key="1">
    <source>
        <dbReference type="PROSITE" id="PS51340"/>
    </source>
</evidence>
<dbReference type="Pfam" id="PF03473">
    <property type="entry name" value="MOSC"/>
    <property type="match status" value="1"/>
</dbReference>
<proteinExistence type="predicted"/>
<dbReference type="PROSITE" id="PS51340">
    <property type="entry name" value="MOSC"/>
    <property type="match status" value="1"/>
</dbReference>
<keyword evidence="3" id="KW-1185">Reference proteome</keyword>
<dbReference type="InterPro" id="IPR005302">
    <property type="entry name" value="MoCF_Sase_C"/>
</dbReference>
<sequence>MRIDRIYRYPVKGLTAEALEEVAVEPGCALPWDRAFALAQGDAPFDPAEPKWLPKTNFMCLRQNATIARLKASFDARHGKLTITAPDGSRIEEIALDEPGRARIGAWLTAYLGAEARGAPRFHHVPGHVFGDQRTPVISLINQASIADLEQHVGVRRHRRRFRANIYFSGAPAWSEFGWVGQELIIGSARLRVLKRITRCPATEVNPDTGLRDANPIAELKATFGHADLGVLAEVVEGGRMALGDSIELLPA</sequence>
<dbReference type="InterPro" id="IPR005303">
    <property type="entry name" value="MOCOS_middle"/>
</dbReference>
<accession>A0AA42CGE8</accession>
<name>A0AA42CGE8_9PROT</name>
<gene>
    <name evidence="2" type="ORF">OL599_15415</name>
</gene>